<sequence>MVILKGHPSIPNVDAWGRSQYYEYLTMQLLDPTLAHSVRQGKRLDIPSAACAAEQLVDVLSHMRGRSIIQCDIKPNNMLFGTENDSDRVYLVDFGFASYYRDPTTLVHRPMETNVKDDIESLAYVFLELVQGTLPLENRHDRVLIQQEKEAWTGAELAVGVPSVFGEFIDYARTLEYTEEPDYFRWRTAFRELDGCSGQPVVEQTDARHFDERVHGPRTRFSRDYEEGFQVRQQRRLDPYVYVAGLRRRVSPGAAYWG</sequence>
<dbReference type="Proteomes" id="UP000775547">
    <property type="component" value="Unassembled WGS sequence"/>
</dbReference>
<gene>
    <name evidence="2" type="ORF">DXG03_004649</name>
</gene>
<dbReference type="InterPro" id="IPR050235">
    <property type="entry name" value="CK1_Ser-Thr_kinase"/>
</dbReference>
<reference evidence="2" key="2">
    <citation type="submission" date="2021-10" db="EMBL/GenBank/DDBJ databases">
        <title>Phylogenomics reveals ancestral predisposition of the termite-cultivated fungus Termitomyces towards a domesticated lifestyle.</title>
        <authorList>
            <person name="Auxier B."/>
            <person name="Grum-Grzhimaylo A."/>
            <person name="Cardenas M.E."/>
            <person name="Lodge J.D."/>
            <person name="Laessoe T."/>
            <person name="Pedersen O."/>
            <person name="Smith M.E."/>
            <person name="Kuyper T.W."/>
            <person name="Franco-Molano E.A."/>
            <person name="Baroni T.J."/>
            <person name="Aanen D.K."/>
        </authorList>
    </citation>
    <scope>NUCLEOTIDE SEQUENCE</scope>
    <source>
        <strain evidence="2">AP01</strain>
        <tissue evidence="2">Mycelium</tissue>
    </source>
</reference>
<dbReference type="OrthoDB" id="5579860at2759"/>
<dbReference type="GO" id="GO:0005524">
    <property type="term" value="F:ATP binding"/>
    <property type="evidence" value="ECO:0007669"/>
    <property type="project" value="InterPro"/>
</dbReference>
<dbReference type="AlphaFoldDB" id="A0A9P7G004"/>
<dbReference type="PROSITE" id="PS50011">
    <property type="entry name" value="PROTEIN_KINASE_DOM"/>
    <property type="match status" value="1"/>
</dbReference>
<keyword evidence="3" id="KW-1185">Reference proteome</keyword>
<feature type="domain" description="Protein kinase" evidence="1">
    <location>
        <begin position="1"/>
        <end position="258"/>
    </location>
</feature>
<dbReference type="SMART" id="SM00220">
    <property type="entry name" value="S_TKc"/>
    <property type="match status" value="1"/>
</dbReference>
<reference evidence="2" key="1">
    <citation type="submission" date="2020-07" db="EMBL/GenBank/DDBJ databases">
        <authorList>
            <person name="Nieuwenhuis M."/>
            <person name="Van De Peppel L.J.J."/>
        </authorList>
    </citation>
    <scope>NUCLEOTIDE SEQUENCE</scope>
    <source>
        <strain evidence="2">AP01</strain>
        <tissue evidence="2">Mycelium</tissue>
    </source>
</reference>
<accession>A0A9P7G004</accession>
<dbReference type="GO" id="GO:0004672">
    <property type="term" value="F:protein kinase activity"/>
    <property type="evidence" value="ECO:0007669"/>
    <property type="project" value="InterPro"/>
</dbReference>
<dbReference type="SUPFAM" id="SSF56112">
    <property type="entry name" value="Protein kinase-like (PK-like)"/>
    <property type="match status" value="1"/>
</dbReference>
<evidence type="ECO:0000313" key="2">
    <source>
        <dbReference type="EMBL" id="KAG5641612.1"/>
    </source>
</evidence>
<name>A0A9P7G004_9AGAR</name>
<comment type="caution">
    <text evidence="2">The sequence shown here is derived from an EMBL/GenBank/DDBJ whole genome shotgun (WGS) entry which is preliminary data.</text>
</comment>
<evidence type="ECO:0000313" key="3">
    <source>
        <dbReference type="Proteomes" id="UP000775547"/>
    </source>
</evidence>
<evidence type="ECO:0000259" key="1">
    <source>
        <dbReference type="PROSITE" id="PS50011"/>
    </source>
</evidence>
<dbReference type="Pfam" id="PF00069">
    <property type="entry name" value="Pkinase"/>
    <property type="match status" value="1"/>
</dbReference>
<organism evidence="2 3">
    <name type="scientific">Asterophora parasitica</name>
    <dbReference type="NCBI Taxonomy" id="117018"/>
    <lineage>
        <taxon>Eukaryota</taxon>
        <taxon>Fungi</taxon>
        <taxon>Dikarya</taxon>
        <taxon>Basidiomycota</taxon>
        <taxon>Agaricomycotina</taxon>
        <taxon>Agaricomycetes</taxon>
        <taxon>Agaricomycetidae</taxon>
        <taxon>Agaricales</taxon>
        <taxon>Tricholomatineae</taxon>
        <taxon>Lyophyllaceae</taxon>
        <taxon>Asterophora</taxon>
    </lineage>
</organism>
<proteinExistence type="predicted"/>
<dbReference type="EMBL" id="JABCKV010000280">
    <property type="protein sequence ID" value="KAG5641612.1"/>
    <property type="molecule type" value="Genomic_DNA"/>
</dbReference>
<dbReference type="InterPro" id="IPR000719">
    <property type="entry name" value="Prot_kinase_dom"/>
</dbReference>
<dbReference type="PANTHER" id="PTHR11909">
    <property type="entry name" value="CASEIN KINASE-RELATED"/>
    <property type="match status" value="1"/>
</dbReference>
<dbReference type="Gene3D" id="1.10.510.10">
    <property type="entry name" value="Transferase(Phosphotransferase) domain 1"/>
    <property type="match status" value="1"/>
</dbReference>
<protein>
    <recommendedName>
        <fullName evidence="1">Protein kinase domain-containing protein</fullName>
    </recommendedName>
</protein>
<dbReference type="InterPro" id="IPR011009">
    <property type="entry name" value="Kinase-like_dom_sf"/>
</dbReference>